<dbReference type="OrthoDB" id="5875724at2759"/>
<gene>
    <name evidence="1" type="primary">Acey_s0009.g619</name>
    <name evidence="1" type="ORF">Y032_0009g619</name>
</gene>
<protein>
    <recommendedName>
        <fullName evidence="3">Reverse transcriptase domain-containing protein</fullName>
    </recommendedName>
</protein>
<dbReference type="Proteomes" id="UP000024635">
    <property type="component" value="Unassembled WGS sequence"/>
</dbReference>
<evidence type="ECO:0000313" key="1">
    <source>
        <dbReference type="EMBL" id="EYC27269.1"/>
    </source>
</evidence>
<evidence type="ECO:0000313" key="2">
    <source>
        <dbReference type="Proteomes" id="UP000024635"/>
    </source>
</evidence>
<proteinExistence type="predicted"/>
<comment type="caution">
    <text evidence="1">The sequence shown here is derived from an EMBL/GenBank/DDBJ whole genome shotgun (WGS) entry which is preliminary data.</text>
</comment>
<reference evidence="2" key="1">
    <citation type="journal article" date="2015" name="Nat. Genet.">
        <title>The genome and transcriptome of the zoonotic hookworm Ancylostoma ceylanicum identify infection-specific gene families.</title>
        <authorList>
            <person name="Schwarz E.M."/>
            <person name="Hu Y."/>
            <person name="Antoshechkin I."/>
            <person name="Miller M.M."/>
            <person name="Sternberg P.W."/>
            <person name="Aroian R.V."/>
        </authorList>
    </citation>
    <scope>NUCLEOTIDE SEQUENCE</scope>
    <source>
        <strain evidence="2">HY135</strain>
    </source>
</reference>
<dbReference type="AlphaFoldDB" id="A0A016VI18"/>
<accession>A0A016VI18</accession>
<dbReference type="EMBL" id="JARK01001345">
    <property type="protein sequence ID" value="EYC27269.1"/>
    <property type="molecule type" value="Genomic_DNA"/>
</dbReference>
<evidence type="ECO:0008006" key="3">
    <source>
        <dbReference type="Google" id="ProtNLM"/>
    </source>
</evidence>
<keyword evidence="2" id="KW-1185">Reference proteome</keyword>
<sequence>MTHLWSNDLIPSSQHGFVPGRSVETNLLECLNDWSDILDRRSCCDIIYFDFAKAFDRSESTHLYPVYWKPVVECPKVGFCLLFYSFYLHPKSQNFCKEMESVACNTQMM</sequence>
<organism evidence="1 2">
    <name type="scientific">Ancylostoma ceylanicum</name>
    <dbReference type="NCBI Taxonomy" id="53326"/>
    <lineage>
        <taxon>Eukaryota</taxon>
        <taxon>Metazoa</taxon>
        <taxon>Ecdysozoa</taxon>
        <taxon>Nematoda</taxon>
        <taxon>Chromadorea</taxon>
        <taxon>Rhabditida</taxon>
        <taxon>Rhabditina</taxon>
        <taxon>Rhabditomorpha</taxon>
        <taxon>Strongyloidea</taxon>
        <taxon>Ancylostomatidae</taxon>
        <taxon>Ancylostomatinae</taxon>
        <taxon>Ancylostoma</taxon>
    </lineage>
</organism>
<name>A0A016VI18_9BILA</name>
<dbReference type="STRING" id="53326.A0A016VI18"/>